<protein>
    <submittedName>
        <fullName evidence="1">Uncharacterized protein</fullName>
    </submittedName>
</protein>
<name>A0A383DNV0_9ZZZZ</name>
<dbReference type="EMBL" id="UINC01218932">
    <property type="protein sequence ID" value="SVE46172.1"/>
    <property type="molecule type" value="Genomic_DNA"/>
</dbReference>
<accession>A0A383DNV0</accession>
<proteinExistence type="predicted"/>
<organism evidence="1">
    <name type="scientific">marine metagenome</name>
    <dbReference type="NCBI Taxonomy" id="408172"/>
    <lineage>
        <taxon>unclassified sequences</taxon>
        <taxon>metagenomes</taxon>
        <taxon>ecological metagenomes</taxon>
    </lineage>
</organism>
<dbReference type="AlphaFoldDB" id="A0A383DNV0"/>
<gene>
    <name evidence="1" type="ORF">METZ01_LOCUS499026</name>
</gene>
<evidence type="ECO:0000313" key="1">
    <source>
        <dbReference type="EMBL" id="SVE46172.1"/>
    </source>
</evidence>
<reference evidence="1" key="1">
    <citation type="submission" date="2018-05" db="EMBL/GenBank/DDBJ databases">
        <authorList>
            <person name="Lanie J.A."/>
            <person name="Ng W.-L."/>
            <person name="Kazmierczak K.M."/>
            <person name="Andrzejewski T.M."/>
            <person name="Davidsen T.M."/>
            <person name="Wayne K.J."/>
            <person name="Tettelin H."/>
            <person name="Glass J.I."/>
            <person name="Rusch D."/>
            <person name="Podicherti R."/>
            <person name="Tsui H.-C.T."/>
            <person name="Winkler M.E."/>
        </authorList>
    </citation>
    <scope>NUCLEOTIDE SEQUENCE</scope>
</reference>
<sequence length="63" mass="7164">MKLKNLTDKPTDYLDAYCEAELGHTNWGFAHPSNLSFYANALADNVEMDCCVVFFTKPEKEDT</sequence>